<dbReference type="InterPro" id="IPR034015">
    <property type="entry name" value="M1_LTA4H"/>
</dbReference>
<dbReference type="Proteomes" id="UP001597097">
    <property type="component" value="Unassembled WGS sequence"/>
</dbReference>
<dbReference type="RefSeq" id="WP_219537908.1">
    <property type="nucleotide sequence ID" value="NZ_JAHKRM010000042.1"/>
</dbReference>
<evidence type="ECO:0000256" key="2">
    <source>
        <dbReference type="SAM" id="SignalP"/>
    </source>
</evidence>
<comment type="caution">
    <text evidence="4">The sequence shown here is derived from an EMBL/GenBank/DDBJ whole genome shotgun (WGS) entry which is preliminary data.</text>
</comment>
<name>A0ABW4GU58_9ACTN</name>
<protein>
    <submittedName>
        <fullName evidence="4">M1 family metallopeptidase</fullName>
        <ecNumber evidence="4">3.4.11.-</ecNumber>
    </submittedName>
</protein>
<reference evidence="5" key="1">
    <citation type="journal article" date="2019" name="Int. J. Syst. Evol. Microbiol.">
        <title>The Global Catalogue of Microorganisms (GCM) 10K type strain sequencing project: providing services to taxonomists for standard genome sequencing and annotation.</title>
        <authorList>
            <consortium name="The Broad Institute Genomics Platform"/>
            <consortium name="The Broad Institute Genome Sequencing Center for Infectious Disease"/>
            <person name="Wu L."/>
            <person name="Ma J."/>
        </authorList>
    </citation>
    <scope>NUCLEOTIDE SEQUENCE [LARGE SCALE GENOMIC DNA]</scope>
    <source>
        <strain evidence="5">CGMCC 1.15399</strain>
    </source>
</reference>
<dbReference type="EMBL" id="JBHUCM010000051">
    <property type="protein sequence ID" value="MFD1545831.1"/>
    <property type="molecule type" value="Genomic_DNA"/>
</dbReference>
<sequence length="442" mass="47113">MIRKTLTFCAIAALLIGLPTAAQAADATRTPGSPTYTVTLTSNSSGTTWTGHESVSFTNLSADPLNEVYLRLWDNYHGSCPSTPITVTNVSGGTASPLTVACTALKITLPTPLAKGQNGSVGFDLSIVVPSGADRFGHDGAYNFIGNALPVLAVRDGAGWHLDPYTNNGESFYQLASDYRVTLDHPSSLLVPATGTSVDTPGSAGRTITTATATHVREFAWGAGAFAKTTGTTSTGVTVNVYRVSGISAASAASMMTTATGSLVAHAGRFGAYPYGEVDIVLDNNFWFGGMEYPGFVLDLVSSTALAHELAHQWWYGIVGDDEYNTPWLDESFADYATDLYRGVTGTNCWNSVSWQSSAERISNSMAYWDAHSSRYGTVVYTYGKCALHDLRRLIGTSAMQTLLHDYAASHWYGISTVADFKAAAQAATTVDLTSFWTTHRI</sequence>
<feature type="domain" description="Peptidase M1 membrane alanine aminopeptidase" evidence="3">
    <location>
        <begin position="305"/>
        <end position="439"/>
    </location>
</feature>
<dbReference type="PANTHER" id="PTHR45726:SF3">
    <property type="entry name" value="LEUKOTRIENE A-4 HYDROLASE"/>
    <property type="match status" value="1"/>
</dbReference>
<evidence type="ECO:0000256" key="1">
    <source>
        <dbReference type="SAM" id="MobiDB-lite"/>
    </source>
</evidence>
<gene>
    <name evidence="4" type="ORF">ACFSJ0_52940</name>
</gene>
<dbReference type="EC" id="3.4.11.-" evidence="4"/>
<organism evidence="4 5">
    <name type="scientific">Nonomuraea guangzhouensis</name>
    <dbReference type="NCBI Taxonomy" id="1291555"/>
    <lineage>
        <taxon>Bacteria</taxon>
        <taxon>Bacillati</taxon>
        <taxon>Actinomycetota</taxon>
        <taxon>Actinomycetes</taxon>
        <taxon>Streptosporangiales</taxon>
        <taxon>Streptosporangiaceae</taxon>
        <taxon>Nonomuraea</taxon>
    </lineage>
</organism>
<keyword evidence="4" id="KW-0378">Hydrolase</keyword>
<evidence type="ECO:0000259" key="3">
    <source>
        <dbReference type="Pfam" id="PF01433"/>
    </source>
</evidence>
<evidence type="ECO:0000313" key="5">
    <source>
        <dbReference type="Proteomes" id="UP001597097"/>
    </source>
</evidence>
<dbReference type="Pfam" id="PF01433">
    <property type="entry name" value="Peptidase_M1"/>
    <property type="match status" value="1"/>
</dbReference>
<feature type="signal peptide" evidence="2">
    <location>
        <begin position="1"/>
        <end position="24"/>
    </location>
</feature>
<accession>A0ABW4GU58</accession>
<keyword evidence="2" id="KW-0732">Signal</keyword>
<dbReference type="CDD" id="cd09604">
    <property type="entry name" value="M1_APN_like"/>
    <property type="match status" value="1"/>
</dbReference>
<keyword evidence="5" id="KW-1185">Reference proteome</keyword>
<dbReference type="PANTHER" id="PTHR45726">
    <property type="entry name" value="LEUKOTRIENE A-4 HYDROLASE"/>
    <property type="match status" value="1"/>
</dbReference>
<evidence type="ECO:0000313" key="4">
    <source>
        <dbReference type="EMBL" id="MFD1545831.1"/>
    </source>
</evidence>
<dbReference type="GO" id="GO:0004177">
    <property type="term" value="F:aminopeptidase activity"/>
    <property type="evidence" value="ECO:0007669"/>
    <property type="project" value="UniProtKB-KW"/>
</dbReference>
<dbReference type="InterPro" id="IPR014782">
    <property type="entry name" value="Peptidase_M1_dom"/>
</dbReference>
<proteinExistence type="predicted"/>
<keyword evidence="4" id="KW-0645">Protease</keyword>
<feature type="compositionally biased region" description="Polar residues" evidence="1">
    <location>
        <begin position="30"/>
        <end position="49"/>
    </location>
</feature>
<feature type="chain" id="PRO_5045733063" evidence="2">
    <location>
        <begin position="25"/>
        <end position="442"/>
    </location>
</feature>
<feature type="region of interest" description="Disordered" evidence="1">
    <location>
        <begin position="27"/>
        <end position="49"/>
    </location>
</feature>
<keyword evidence="4" id="KW-0031">Aminopeptidase</keyword>